<keyword evidence="1" id="KW-0812">Transmembrane</keyword>
<proteinExistence type="predicted"/>
<feature type="transmembrane region" description="Helical" evidence="1">
    <location>
        <begin position="20"/>
        <end position="40"/>
    </location>
</feature>
<sequence length="307" mass="34729">MAPRWCIYLAHRWRWPKVMIGLLILELPCTIVLLLLFGIADGDTYRKKLWLDGSNHGFNSNPNEILYQYANYQPIHVPLIWSSRLTHYDTVIVVLSMFLLLCKSTMYVLSALLPVFSIVMHGALIALYAVSVKWQSTPDLSNRNVPDLQTNLPWYLGKGCSYASKQNYGYCLQSRAAFAVTTVMLALFVVDFLMAIHSAIITREEKAERLNDWEEEKDLKQYEEAYDPDEEWEVRRQRVFADMPRTPATPWSQSGVPLTTPRTTAFNKLSGAADGVGTGASRSGAMPARPLAFRAMYGEVEVPDAPI</sequence>
<accession>A0A6A6PME4</accession>
<evidence type="ECO:0000313" key="3">
    <source>
        <dbReference type="Proteomes" id="UP000799767"/>
    </source>
</evidence>
<dbReference type="AlphaFoldDB" id="A0A6A6PME4"/>
<dbReference type="EMBL" id="MU001639">
    <property type="protein sequence ID" value="KAF2480824.1"/>
    <property type="molecule type" value="Genomic_DNA"/>
</dbReference>
<protein>
    <submittedName>
        <fullName evidence="2">Uncharacterized protein</fullName>
    </submittedName>
</protein>
<keyword evidence="1" id="KW-0472">Membrane</keyword>
<gene>
    <name evidence="2" type="ORF">BDY17DRAFT_302461</name>
</gene>
<dbReference type="GeneID" id="54475422"/>
<organism evidence="2 3">
    <name type="scientific">Neohortaea acidophila</name>
    <dbReference type="NCBI Taxonomy" id="245834"/>
    <lineage>
        <taxon>Eukaryota</taxon>
        <taxon>Fungi</taxon>
        <taxon>Dikarya</taxon>
        <taxon>Ascomycota</taxon>
        <taxon>Pezizomycotina</taxon>
        <taxon>Dothideomycetes</taxon>
        <taxon>Dothideomycetidae</taxon>
        <taxon>Mycosphaerellales</taxon>
        <taxon>Teratosphaeriaceae</taxon>
        <taxon>Neohortaea</taxon>
    </lineage>
</organism>
<evidence type="ECO:0000256" key="1">
    <source>
        <dbReference type="SAM" id="Phobius"/>
    </source>
</evidence>
<feature type="transmembrane region" description="Helical" evidence="1">
    <location>
        <begin position="176"/>
        <end position="196"/>
    </location>
</feature>
<keyword evidence="1" id="KW-1133">Transmembrane helix</keyword>
<dbReference type="RefSeq" id="XP_033587394.1">
    <property type="nucleotide sequence ID" value="XM_033734420.1"/>
</dbReference>
<evidence type="ECO:0000313" key="2">
    <source>
        <dbReference type="EMBL" id="KAF2480824.1"/>
    </source>
</evidence>
<keyword evidence="3" id="KW-1185">Reference proteome</keyword>
<reference evidence="2" key="1">
    <citation type="journal article" date="2020" name="Stud. Mycol.">
        <title>101 Dothideomycetes genomes: a test case for predicting lifestyles and emergence of pathogens.</title>
        <authorList>
            <person name="Haridas S."/>
            <person name="Albert R."/>
            <person name="Binder M."/>
            <person name="Bloem J."/>
            <person name="Labutti K."/>
            <person name="Salamov A."/>
            <person name="Andreopoulos B."/>
            <person name="Baker S."/>
            <person name="Barry K."/>
            <person name="Bills G."/>
            <person name="Bluhm B."/>
            <person name="Cannon C."/>
            <person name="Castanera R."/>
            <person name="Culley D."/>
            <person name="Daum C."/>
            <person name="Ezra D."/>
            <person name="Gonzalez J."/>
            <person name="Henrissat B."/>
            <person name="Kuo A."/>
            <person name="Liang C."/>
            <person name="Lipzen A."/>
            <person name="Lutzoni F."/>
            <person name="Magnuson J."/>
            <person name="Mondo S."/>
            <person name="Nolan M."/>
            <person name="Ohm R."/>
            <person name="Pangilinan J."/>
            <person name="Park H.-J."/>
            <person name="Ramirez L."/>
            <person name="Alfaro M."/>
            <person name="Sun H."/>
            <person name="Tritt A."/>
            <person name="Yoshinaga Y."/>
            <person name="Zwiers L.-H."/>
            <person name="Turgeon B."/>
            <person name="Goodwin S."/>
            <person name="Spatafora J."/>
            <person name="Crous P."/>
            <person name="Grigoriev I."/>
        </authorList>
    </citation>
    <scope>NUCLEOTIDE SEQUENCE</scope>
    <source>
        <strain evidence="2">CBS 113389</strain>
    </source>
</reference>
<dbReference type="Proteomes" id="UP000799767">
    <property type="component" value="Unassembled WGS sequence"/>
</dbReference>
<dbReference type="OrthoDB" id="5352400at2759"/>
<name>A0A6A6PME4_9PEZI</name>
<feature type="transmembrane region" description="Helical" evidence="1">
    <location>
        <begin position="109"/>
        <end position="130"/>
    </location>
</feature>
<feature type="transmembrane region" description="Helical" evidence="1">
    <location>
        <begin position="85"/>
        <end position="102"/>
    </location>
</feature>